<feature type="transmembrane region" description="Helical" evidence="2">
    <location>
        <begin position="20"/>
        <end position="41"/>
    </location>
</feature>
<keyword evidence="2" id="KW-1133">Transmembrane helix</keyword>
<protein>
    <submittedName>
        <fullName evidence="3">Uncharacterized protein</fullName>
    </submittedName>
</protein>
<feature type="transmembrane region" description="Helical" evidence="2">
    <location>
        <begin position="47"/>
        <end position="66"/>
    </location>
</feature>
<evidence type="ECO:0000256" key="2">
    <source>
        <dbReference type="SAM" id="Phobius"/>
    </source>
</evidence>
<organism evidence="3 4">
    <name type="scientific">Pseudofrankia asymbiotica</name>
    <dbReference type="NCBI Taxonomy" id="1834516"/>
    <lineage>
        <taxon>Bacteria</taxon>
        <taxon>Bacillati</taxon>
        <taxon>Actinomycetota</taxon>
        <taxon>Actinomycetes</taxon>
        <taxon>Frankiales</taxon>
        <taxon>Frankiaceae</taxon>
        <taxon>Pseudofrankia</taxon>
    </lineage>
</organism>
<feature type="region of interest" description="Disordered" evidence="1">
    <location>
        <begin position="136"/>
        <end position="185"/>
    </location>
</feature>
<dbReference type="EMBL" id="MOMC01000005">
    <property type="protein sequence ID" value="ONH33376.1"/>
    <property type="molecule type" value="Genomic_DNA"/>
</dbReference>
<reference evidence="4" key="1">
    <citation type="submission" date="2016-10" db="EMBL/GenBank/DDBJ databases">
        <title>Frankia sp. NRRL B-16386 Genome sequencing.</title>
        <authorList>
            <person name="Ghodhbane-Gtari F."/>
            <person name="Swanson E."/>
            <person name="Gueddou A."/>
            <person name="Hezbri K."/>
            <person name="Ktari K."/>
            <person name="Nouioui I."/>
            <person name="Morris K."/>
            <person name="Simpson S."/>
            <person name="Abebe-Akele F."/>
            <person name="Thomas K."/>
            <person name="Gtari M."/>
            <person name="Tisa L.S."/>
        </authorList>
    </citation>
    <scope>NUCLEOTIDE SEQUENCE [LARGE SCALE GENOMIC DNA]</scope>
    <source>
        <strain evidence="4">NRRL B-16386</strain>
    </source>
</reference>
<evidence type="ECO:0000256" key="1">
    <source>
        <dbReference type="SAM" id="MobiDB-lite"/>
    </source>
</evidence>
<name>A0A1V2ILL9_9ACTN</name>
<dbReference type="Proteomes" id="UP000188929">
    <property type="component" value="Unassembled WGS sequence"/>
</dbReference>
<sequence>MDTTLDATAQPRAQAALAGVQLLAAGYLGLSVVALLAALALRGQVPMVYAAAGGRVLSGVVVVILSRRAARGIRRAFQRLRIVSAIITVTVTPVLVMPRLPGWLKLEHAACGLLMLTVVLRVNSHRLRSAFATAVPGAADGTRQPGRHRQPRRRHDPTAALSGPGGRGGGPPKDQQLPLADSVPT</sequence>
<dbReference type="OrthoDB" id="4230291at2"/>
<keyword evidence="4" id="KW-1185">Reference proteome</keyword>
<gene>
    <name evidence="3" type="ORF">BL253_02040</name>
</gene>
<comment type="caution">
    <text evidence="3">The sequence shown here is derived from an EMBL/GenBank/DDBJ whole genome shotgun (WGS) entry which is preliminary data.</text>
</comment>
<feature type="transmembrane region" description="Helical" evidence="2">
    <location>
        <begin position="78"/>
        <end position="96"/>
    </location>
</feature>
<keyword evidence="2" id="KW-0812">Transmembrane</keyword>
<accession>A0A1V2ILL9</accession>
<evidence type="ECO:0000313" key="4">
    <source>
        <dbReference type="Proteomes" id="UP000188929"/>
    </source>
</evidence>
<proteinExistence type="predicted"/>
<feature type="compositionally biased region" description="Basic residues" evidence="1">
    <location>
        <begin position="145"/>
        <end position="155"/>
    </location>
</feature>
<dbReference type="RefSeq" id="WP_076813066.1">
    <property type="nucleotide sequence ID" value="NZ_MOMC01000005.1"/>
</dbReference>
<dbReference type="AlphaFoldDB" id="A0A1V2ILL9"/>
<evidence type="ECO:0000313" key="3">
    <source>
        <dbReference type="EMBL" id="ONH33376.1"/>
    </source>
</evidence>
<keyword evidence="2" id="KW-0472">Membrane</keyword>